<gene>
    <name evidence="2" type="ORF">KME25_21575</name>
</gene>
<reference evidence="2" key="1">
    <citation type="submission" date="2021-05" db="EMBL/GenBank/DDBJ databases">
        <authorList>
            <person name="Pietrasiak N."/>
            <person name="Ward R."/>
            <person name="Stajich J.E."/>
            <person name="Kurbessoian T."/>
        </authorList>
    </citation>
    <scope>NUCLEOTIDE SEQUENCE</scope>
    <source>
        <strain evidence="2">CPER-KK1</strain>
    </source>
</reference>
<keyword evidence="1" id="KW-0812">Transmembrane</keyword>
<dbReference type="AlphaFoldDB" id="A0A951PPY7"/>
<evidence type="ECO:0000313" key="2">
    <source>
        <dbReference type="EMBL" id="MBW4547007.1"/>
    </source>
</evidence>
<dbReference type="Proteomes" id="UP000753908">
    <property type="component" value="Unassembled WGS sequence"/>
</dbReference>
<evidence type="ECO:0000313" key="3">
    <source>
        <dbReference type="Proteomes" id="UP000753908"/>
    </source>
</evidence>
<organism evidence="2 3">
    <name type="scientific">Symplocastrum torsivum CPER-KK1</name>
    <dbReference type="NCBI Taxonomy" id="450513"/>
    <lineage>
        <taxon>Bacteria</taxon>
        <taxon>Bacillati</taxon>
        <taxon>Cyanobacteriota</taxon>
        <taxon>Cyanophyceae</taxon>
        <taxon>Oscillatoriophycideae</taxon>
        <taxon>Oscillatoriales</taxon>
        <taxon>Microcoleaceae</taxon>
        <taxon>Symplocastrum</taxon>
    </lineage>
</organism>
<keyword evidence="1" id="KW-0472">Membrane</keyword>
<dbReference type="Pfam" id="PF11196">
    <property type="entry name" value="DUF2834"/>
    <property type="match status" value="1"/>
</dbReference>
<reference evidence="2" key="2">
    <citation type="journal article" date="2022" name="Microbiol. Resour. Announc.">
        <title>Metagenome Sequencing to Explore Phylogenomics of Terrestrial Cyanobacteria.</title>
        <authorList>
            <person name="Ward R.D."/>
            <person name="Stajich J.E."/>
            <person name="Johansen J.R."/>
            <person name="Huntemann M."/>
            <person name="Clum A."/>
            <person name="Foster B."/>
            <person name="Foster B."/>
            <person name="Roux S."/>
            <person name="Palaniappan K."/>
            <person name="Varghese N."/>
            <person name="Mukherjee S."/>
            <person name="Reddy T.B.K."/>
            <person name="Daum C."/>
            <person name="Copeland A."/>
            <person name="Chen I.A."/>
            <person name="Ivanova N.N."/>
            <person name="Kyrpides N.C."/>
            <person name="Shapiro N."/>
            <person name="Eloe-Fadrosh E.A."/>
            <person name="Pietrasiak N."/>
        </authorList>
    </citation>
    <scope>NUCLEOTIDE SEQUENCE</scope>
    <source>
        <strain evidence="2">CPER-KK1</strain>
    </source>
</reference>
<dbReference type="InterPro" id="IPR021362">
    <property type="entry name" value="DUF2834"/>
</dbReference>
<comment type="caution">
    <text evidence="2">The sequence shown here is derived from an EMBL/GenBank/DDBJ whole genome shotgun (WGS) entry which is preliminary data.</text>
</comment>
<name>A0A951PPY7_9CYAN</name>
<accession>A0A951PPY7</accession>
<evidence type="ECO:0000256" key="1">
    <source>
        <dbReference type="SAM" id="Phobius"/>
    </source>
</evidence>
<proteinExistence type="predicted"/>
<dbReference type="EMBL" id="JAHHIF010000033">
    <property type="protein sequence ID" value="MBW4547007.1"/>
    <property type="molecule type" value="Genomic_DNA"/>
</dbReference>
<keyword evidence="1" id="KW-1133">Transmembrane helix</keyword>
<protein>
    <submittedName>
        <fullName evidence="2">DUF2834 domain-containing protein</fullName>
    </submittedName>
</protein>
<feature type="transmembrane region" description="Helical" evidence="1">
    <location>
        <begin position="23"/>
        <end position="44"/>
    </location>
</feature>
<sequence length="139" mass="15746">MSNATYLQRQIPTSKKFLSTQSLYLLLAIIGAIAPWSVLLTFFFQNGLSLNLFFQNAFANHVASAVAIDLLICADVFFCFSFIELKRSGLSRRWLFVYVVATFGIGLSCALPLFLYWRERASETMKFENWGDFAKTGNS</sequence>
<feature type="transmembrane region" description="Helical" evidence="1">
    <location>
        <begin position="64"/>
        <end position="83"/>
    </location>
</feature>
<feature type="transmembrane region" description="Helical" evidence="1">
    <location>
        <begin position="95"/>
        <end position="117"/>
    </location>
</feature>